<evidence type="ECO:0000313" key="2">
    <source>
        <dbReference type="EMBL" id="MRV73496.1"/>
    </source>
</evidence>
<keyword evidence="1" id="KW-0472">Membrane</keyword>
<feature type="transmembrane region" description="Helical" evidence="1">
    <location>
        <begin position="249"/>
        <end position="268"/>
    </location>
</feature>
<accession>A0A7X2IPA3</accession>
<feature type="transmembrane region" description="Helical" evidence="1">
    <location>
        <begin position="280"/>
        <end position="307"/>
    </location>
</feature>
<evidence type="ECO:0000313" key="3">
    <source>
        <dbReference type="Proteomes" id="UP000446768"/>
    </source>
</evidence>
<name>A0A7X2IPA3_9BURK</name>
<dbReference type="InterPro" id="IPR022134">
    <property type="entry name" value="DUF3667"/>
</dbReference>
<feature type="transmembrane region" description="Helical" evidence="1">
    <location>
        <begin position="195"/>
        <end position="214"/>
    </location>
</feature>
<proteinExistence type="predicted"/>
<feature type="transmembrane region" description="Helical" evidence="1">
    <location>
        <begin position="90"/>
        <end position="107"/>
    </location>
</feature>
<keyword evidence="3" id="KW-1185">Reference proteome</keyword>
<protein>
    <submittedName>
        <fullName evidence="2">DUF3667 domain-containing protein</fullName>
    </submittedName>
</protein>
<dbReference type="EMBL" id="WKJJ01000010">
    <property type="protein sequence ID" value="MRV73496.1"/>
    <property type="molecule type" value="Genomic_DNA"/>
</dbReference>
<keyword evidence="1" id="KW-1133">Transmembrane helix</keyword>
<keyword evidence="1" id="KW-0812">Transmembrane</keyword>
<dbReference type="RefSeq" id="WP_154376109.1">
    <property type="nucleotide sequence ID" value="NZ_WKJJ01000010.1"/>
</dbReference>
<gene>
    <name evidence="2" type="ORF">GJ700_17425</name>
</gene>
<organism evidence="2 3">
    <name type="scientific">Pseudoduganella rivuli</name>
    <dbReference type="NCBI Taxonomy" id="2666085"/>
    <lineage>
        <taxon>Bacteria</taxon>
        <taxon>Pseudomonadati</taxon>
        <taxon>Pseudomonadota</taxon>
        <taxon>Betaproteobacteria</taxon>
        <taxon>Burkholderiales</taxon>
        <taxon>Oxalobacteraceae</taxon>
        <taxon>Telluria group</taxon>
        <taxon>Pseudoduganella</taxon>
    </lineage>
</organism>
<sequence>MKNDVAHHHDIPAICPNCDAPTGGGNYCQHCGQETHLHAASFAEFAHEFIGHYVALEGRLWGTFTRLMFRPGLLTLEYMRGRRKRYVEPLRLYLSLSIIFFALLKFTNVEPVKVADKAIVAAQQEELKNDIAKEADGIRNDIIKNGKTVDANGNQIELPDKLREKAPGLMKQVDYFNTLDTEGRGKVMSEGFFKYGPYAMFALMPLFALYLKFLYLGSGRRYGEHLLFALHTSAFAFVLFAAIKFTPDGYFLGFLEICWLVGYLPWAMRRVYGGSRWATFFRWSLLMLAHGISLAVAIGVAMGAGVATAH</sequence>
<dbReference type="AlphaFoldDB" id="A0A7X2IPA3"/>
<dbReference type="Pfam" id="PF12412">
    <property type="entry name" value="DUF3667"/>
    <property type="match status" value="1"/>
</dbReference>
<feature type="transmembrane region" description="Helical" evidence="1">
    <location>
        <begin position="226"/>
        <end position="243"/>
    </location>
</feature>
<dbReference type="Proteomes" id="UP000446768">
    <property type="component" value="Unassembled WGS sequence"/>
</dbReference>
<reference evidence="2 3" key="1">
    <citation type="submission" date="2019-11" db="EMBL/GenBank/DDBJ databases">
        <title>Novel species isolated from a subtropical stream in China.</title>
        <authorList>
            <person name="Lu H."/>
        </authorList>
    </citation>
    <scope>NUCLEOTIDE SEQUENCE [LARGE SCALE GENOMIC DNA]</scope>
    <source>
        <strain evidence="2 3">FT92W</strain>
    </source>
</reference>
<evidence type="ECO:0000256" key="1">
    <source>
        <dbReference type="SAM" id="Phobius"/>
    </source>
</evidence>
<comment type="caution">
    <text evidence="2">The sequence shown here is derived from an EMBL/GenBank/DDBJ whole genome shotgun (WGS) entry which is preliminary data.</text>
</comment>